<dbReference type="InterPro" id="IPR027806">
    <property type="entry name" value="HARBI1_dom"/>
</dbReference>
<dbReference type="PANTHER" id="PTHR22930:SF281">
    <property type="entry name" value="NUCLEASE"/>
    <property type="match status" value="1"/>
</dbReference>
<evidence type="ECO:0000313" key="12">
    <source>
        <dbReference type="Proteomes" id="UP000826271"/>
    </source>
</evidence>
<evidence type="ECO:0000256" key="5">
    <source>
        <dbReference type="ARBA" id="ARBA00022723"/>
    </source>
</evidence>
<evidence type="ECO:0000256" key="8">
    <source>
        <dbReference type="SAM" id="Phobius"/>
    </source>
</evidence>
<comment type="similarity">
    <text evidence="3">Belongs to the HARBI1 family.</text>
</comment>
<evidence type="ECO:0000256" key="7">
    <source>
        <dbReference type="ARBA" id="ARBA00023242"/>
    </source>
</evidence>
<dbReference type="Pfam" id="PF26138">
    <property type="entry name" value="DUF8040"/>
    <property type="match status" value="1"/>
</dbReference>
<keyword evidence="8" id="KW-1133">Transmembrane helix</keyword>
<evidence type="ECO:0000259" key="9">
    <source>
        <dbReference type="Pfam" id="PF13359"/>
    </source>
</evidence>
<dbReference type="EMBL" id="WHWC01000006">
    <property type="protein sequence ID" value="KAG8380633.1"/>
    <property type="molecule type" value="Genomic_DNA"/>
</dbReference>
<evidence type="ECO:0000256" key="2">
    <source>
        <dbReference type="ARBA" id="ARBA00004123"/>
    </source>
</evidence>
<accession>A0AAV6XNB8</accession>
<comment type="caution">
    <text evidence="11">The sequence shown here is derived from an EMBL/GenBank/DDBJ whole genome shotgun (WGS) entry which is preliminary data.</text>
</comment>
<dbReference type="Pfam" id="PF13359">
    <property type="entry name" value="DDE_Tnp_4"/>
    <property type="match status" value="1"/>
</dbReference>
<keyword evidence="6" id="KW-0378">Hydrolase</keyword>
<gene>
    <name evidence="11" type="ORF">BUALT_Bualt06G0036000</name>
</gene>
<evidence type="ECO:0000256" key="3">
    <source>
        <dbReference type="ARBA" id="ARBA00006958"/>
    </source>
</evidence>
<dbReference type="GO" id="GO:0004518">
    <property type="term" value="F:nuclease activity"/>
    <property type="evidence" value="ECO:0007669"/>
    <property type="project" value="UniProtKB-KW"/>
</dbReference>
<feature type="domain" description="DUF8040" evidence="10">
    <location>
        <begin position="62"/>
        <end position="147"/>
    </location>
</feature>
<evidence type="ECO:0008006" key="13">
    <source>
        <dbReference type="Google" id="ProtNLM"/>
    </source>
</evidence>
<dbReference type="InterPro" id="IPR045249">
    <property type="entry name" value="HARBI1-like"/>
</dbReference>
<proteinExistence type="inferred from homology"/>
<keyword evidence="12" id="KW-1185">Reference proteome</keyword>
<keyword evidence="5" id="KW-0479">Metal-binding</keyword>
<evidence type="ECO:0000313" key="11">
    <source>
        <dbReference type="EMBL" id="KAG8380633.1"/>
    </source>
</evidence>
<feature type="transmembrane region" description="Helical" evidence="8">
    <location>
        <begin position="12"/>
        <end position="32"/>
    </location>
</feature>
<evidence type="ECO:0000259" key="10">
    <source>
        <dbReference type="Pfam" id="PF26138"/>
    </source>
</evidence>
<organism evidence="11 12">
    <name type="scientific">Buddleja alternifolia</name>
    <dbReference type="NCBI Taxonomy" id="168488"/>
    <lineage>
        <taxon>Eukaryota</taxon>
        <taxon>Viridiplantae</taxon>
        <taxon>Streptophyta</taxon>
        <taxon>Embryophyta</taxon>
        <taxon>Tracheophyta</taxon>
        <taxon>Spermatophyta</taxon>
        <taxon>Magnoliopsida</taxon>
        <taxon>eudicotyledons</taxon>
        <taxon>Gunneridae</taxon>
        <taxon>Pentapetalae</taxon>
        <taxon>asterids</taxon>
        <taxon>lamiids</taxon>
        <taxon>Lamiales</taxon>
        <taxon>Scrophulariaceae</taxon>
        <taxon>Buddlejeae</taxon>
        <taxon>Buddleja</taxon>
    </lineage>
</organism>
<evidence type="ECO:0000256" key="6">
    <source>
        <dbReference type="ARBA" id="ARBA00022801"/>
    </source>
</evidence>
<keyword evidence="8" id="KW-0812">Transmembrane</keyword>
<reference evidence="11" key="1">
    <citation type="submission" date="2019-10" db="EMBL/GenBank/DDBJ databases">
        <authorList>
            <person name="Zhang R."/>
            <person name="Pan Y."/>
            <person name="Wang J."/>
            <person name="Ma R."/>
            <person name="Yu S."/>
        </authorList>
    </citation>
    <scope>NUCLEOTIDE SEQUENCE</scope>
    <source>
        <strain evidence="11">LA-IB0</strain>
        <tissue evidence="11">Leaf</tissue>
    </source>
</reference>
<dbReference type="GO" id="GO:0005634">
    <property type="term" value="C:nucleus"/>
    <property type="evidence" value="ECO:0007669"/>
    <property type="project" value="UniProtKB-SubCell"/>
</dbReference>
<keyword evidence="4" id="KW-0540">Nuclease</keyword>
<dbReference type="AlphaFoldDB" id="A0AAV6XNB8"/>
<evidence type="ECO:0000256" key="4">
    <source>
        <dbReference type="ARBA" id="ARBA00022722"/>
    </source>
</evidence>
<comment type="cofactor">
    <cofactor evidence="1">
        <name>a divalent metal cation</name>
        <dbReference type="ChEBI" id="CHEBI:60240"/>
    </cofactor>
</comment>
<protein>
    <recommendedName>
        <fullName evidence="13">DDE Tnp4 domain-containing protein</fullName>
    </recommendedName>
</protein>
<sequence length="292" mass="33760">MDVYTDHQELLVVLEAIVLQIRFFLMVSYWVYRRRHRRRFITQHAARARYSMLERTSDQVKHLNSLINMTDQACINNLRMSRNAFFHCILEVKGGLTHTKHVKITEQVAMFLVVLSHHTKNRIVTQQFIRSGYTVSVIFHRVLNALLRIHTCFLSTSEPIEENCSSDRWKWFKGCLGVLDGTYIPIQVPQSDKGRYRNRKEQISVNVLAVCDTNMKYVYVLTGWEGSATDFRVLKDVVARPNGLKVPNEHVVDPIETEVPETNEPNDCHAPKSNVTGHATMVLDHNDTKPQS</sequence>
<dbReference type="InterPro" id="IPR058353">
    <property type="entry name" value="DUF8040"/>
</dbReference>
<dbReference type="Proteomes" id="UP000826271">
    <property type="component" value="Unassembled WGS sequence"/>
</dbReference>
<dbReference type="GO" id="GO:0016787">
    <property type="term" value="F:hydrolase activity"/>
    <property type="evidence" value="ECO:0007669"/>
    <property type="project" value="UniProtKB-KW"/>
</dbReference>
<name>A0AAV6XNB8_9LAMI</name>
<dbReference type="GO" id="GO:0046872">
    <property type="term" value="F:metal ion binding"/>
    <property type="evidence" value="ECO:0007669"/>
    <property type="project" value="UniProtKB-KW"/>
</dbReference>
<keyword evidence="7" id="KW-0539">Nucleus</keyword>
<comment type="subcellular location">
    <subcellularLocation>
        <location evidence="2">Nucleus</location>
    </subcellularLocation>
</comment>
<keyword evidence="8" id="KW-0472">Membrane</keyword>
<evidence type="ECO:0000256" key="1">
    <source>
        <dbReference type="ARBA" id="ARBA00001968"/>
    </source>
</evidence>
<dbReference type="PANTHER" id="PTHR22930">
    <property type="match status" value="1"/>
</dbReference>
<feature type="domain" description="DDE Tnp4" evidence="9">
    <location>
        <begin position="179"/>
        <end position="236"/>
    </location>
</feature>